<gene>
    <name evidence="2" type="ORF">DL89DRAFT_263727</name>
</gene>
<dbReference type="Proteomes" id="UP000193922">
    <property type="component" value="Unassembled WGS sequence"/>
</dbReference>
<dbReference type="PANTHER" id="PTHR44163:SF1">
    <property type="entry name" value="U3 SMALL NUCLEOLAR RNA-ASSOCIATED PROTEIN 4 HOMOLOG"/>
    <property type="match status" value="1"/>
</dbReference>
<dbReference type="SMART" id="SM00320">
    <property type="entry name" value="WD40"/>
    <property type="match status" value="7"/>
</dbReference>
<evidence type="ECO:0000313" key="3">
    <source>
        <dbReference type="Proteomes" id="UP000193922"/>
    </source>
</evidence>
<evidence type="ECO:0000313" key="2">
    <source>
        <dbReference type="EMBL" id="ORX73696.1"/>
    </source>
</evidence>
<keyword evidence="1" id="KW-0853">WD repeat</keyword>
<dbReference type="GeneID" id="63802604"/>
<protein>
    <submittedName>
        <fullName evidence="2">WD40 repeat-like protein</fullName>
    </submittedName>
</protein>
<evidence type="ECO:0000256" key="1">
    <source>
        <dbReference type="PROSITE-ProRule" id="PRU00221"/>
    </source>
</evidence>
<sequence length="805" mass="88152">MEFTPRTWKWPLLAVGRGNGDIELWRVKRNLVYEKTIPGVVNGSLETLAWAHQTELTQDDMELFDTKEEQARERERLRSSSPRLFSAGLNAVIVEWDLATLTPRRAVDSYGGAVWCMAVNNAQTQLAVGTEDGHIRIFDIAGGELAYVRCYDRVRSRILAVAWGADDATVVTGSADGSVRVWGADGHVATRMTVPKEGAEATLVWAVAVLRDGTVVSGDSRGHVMFWDAAMRVVQQDFKALGADVLSLAVDRAGHTVFASGVDPKITQFRLFVGGAEATNTTSMAPRKWQLTGFRRYHTHDVRALALETSKGVNLLASGGVDTQVTAMRARSFPDRAPHRQPCFPPLSTVASVAPQAGLVLQRQGAQLKVWALGQAAPLAPALAEQMESGTAVAAPTPADLLRMDVKTRTSLTCSAISASGQFILASDAVGPKLFHVAGLQPGSDRVRVKRVRCFPPADFVPAESANRGVVQARFTSDESRVVLATADAYVVVVDVSQWQQGRTVTERRLCAHRCTEAETAADALCDDGVPTHAGRARKQAGALAPLRTIVHMAVSRDDTLVATADTAGTVAVSRLDGSQQLVVPRLGQGSACVTALGFSLANHVLLATSDNRIYAWDAHAQRLTPWSQQYSDAHIPRPFREQDCCIAGFLVNPAEPQCVYAWATTHITRIDLSQAPGPRETLLNIHKRKQIEQEIISRVVEEKDVARRRLERQHAKRVAKLPAELSMEERADALERDWEETVVARLREAGIDVRQPNNFRMTQRYQSLMAAEFLADDAMVVVERPWIDVAAALPSAYHRRRYGQ</sequence>
<dbReference type="GO" id="GO:0034455">
    <property type="term" value="C:t-UTP complex"/>
    <property type="evidence" value="ECO:0007669"/>
    <property type="project" value="TreeGrafter"/>
</dbReference>
<dbReference type="PANTHER" id="PTHR44163">
    <property type="entry name" value="U3 SMALL NUCLEOLAR RNA-ASSOCIATED PROTEIN 4 HOMOLOG"/>
    <property type="match status" value="1"/>
</dbReference>
<accession>A0A1Y1WKG9</accession>
<dbReference type="InterPro" id="IPR046351">
    <property type="entry name" value="UTP4"/>
</dbReference>
<dbReference type="InterPro" id="IPR015943">
    <property type="entry name" value="WD40/YVTN_repeat-like_dom_sf"/>
</dbReference>
<comment type="caution">
    <text evidence="2">The sequence shown here is derived from an EMBL/GenBank/DDBJ whole genome shotgun (WGS) entry which is preliminary data.</text>
</comment>
<dbReference type="GO" id="GO:0030686">
    <property type="term" value="C:90S preribosome"/>
    <property type="evidence" value="ECO:0007669"/>
    <property type="project" value="InterPro"/>
</dbReference>
<dbReference type="GO" id="GO:0032040">
    <property type="term" value="C:small-subunit processome"/>
    <property type="evidence" value="ECO:0007669"/>
    <property type="project" value="TreeGrafter"/>
</dbReference>
<dbReference type="STRING" id="61395.A0A1Y1WKG9"/>
<dbReference type="SUPFAM" id="SSF50978">
    <property type="entry name" value="WD40 repeat-like"/>
    <property type="match status" value="2"/>
</dbReference>
<dbReference type="Gene3D" id="2.130.10.10">
    <property type="entry name" value="YVTN repeat-like/Quinoprotein amine dehydrogenase"/>
    <property type="match status" value="3"/>
</dbReference>
<dbReference type="InterPro" id="IPR001680">
    <property type="entry name" value="WD40_rpt"/>
</dbReference>
<dbReference type="PROSITE" id="PS50082">
    <property type="entry name" value="WD_REPEATS_2"/>
    <property type="match status" value="1"/>
</dbReference>
<dbReference type="InterPro" id="IPR036322">
    <property type="entry name" value="WD40_repeat_dom_sf"/>
</dbReference>
<proteinExistence type="predicted"/>
<feature type="repeat" description="WD" evidence="1">
    <location>
        <begin position="151"/>
        <end position="182"/>
    </location>
</feature>
<dbReference type="GO" id="GO:0000462">
    <property type="term" value="P:maturation of SSU-rRNA from tricistronic rRNA transcript (SSU-rRNA, 5.8S rRNA, LSU-rRNA)"/>
    <property type="evidence" value="ECO:0007669"/>
    <property type="project" value="InterPro"/>
</dbReference>
<keyword evidence="3" id="KW-1185">Reference proteome</keyword>
<dbReference type="AlphaFoldDB" id="A0A1Y1WKG9"/>
<name>A0A1Y1WKG9_9FUNG</name>
<dbReference type="GO" id="GO:0003723">
    <property type="term" value="F:RNA binding"/>
    <property type="evidence" value="ECO:0007669"/>
    <property type="project" value="TreeGrafter"/>
</dbReference>
<dbReference type="EMBL" id="MCFD01000001">
    <property type="protein sequence ID" value="ORX73696.1"/>
    <property type="molecule type" value="Genomic_DNA"/>
</dbReference>
<dbReference type="Pfam" id="PF00400">
    <property type="entry name" value="WD40"/>
    <property type="match status" value="2"/>
</dbReference>
<reference evidence="2 3" key="1">
    <citation type="submission" date="2016-07" db="EMBL/GenBank/DDBJ databases">
        <title>Pervasive Adenine N6-methylation of Active Genes in Fungi.</title>
        <authorList>
            <consortium name="DOE Joint Genome Institute"/>
            <person name="Mondo S.J."/>
            <person name="Dannebaum R.O."/>
            <person name="Kuo R.C."/>
            <person name="Labutti K."/>
            <person name="Haridas S."/>
            <person name="Kuo A."/>
            <person name="Salamov A."/>
            <person name="Ahrendt S.R."/>
            <person name="Lipzen A."/>
            <person name="Sullivan W."/>
            <person name="Andreopoulos W.B."/>
            <person name="Clum A."/>
            <person name="Lindquist E."/>
            <person name="Daum C."/>
            <person name="Ramamoorthy G.K."/>
            <person name="Gryganskyi A."/>
            <person name="Culley D."/>
            <person name="Magnuson J.K."/>
            <person name="James T.Y."/>
            <person name="O'Malley M.A."/>
            <person name="Stajich J.E."/>
            <person name="Spatafora J.W."/>
            <person name="Visel A."/>
            <person name="Grigoriev I.V."/>
        </authorList>
    </citation>
    <scope>NUCLEOTIDE SEQUENCE [LARGE SCALE GENOMIC DNA]</scope>
    <source>
        <strain evidence="2 3">ATCC 12442</strain>
    </source>
</reference>
<dbReference type="OrthoDB" id="8883818at2759"/>
<organism evidence="2 3">
    <name type="scientific">Linderina pennispora</name>
    <dbReference type="NCBI Taxonomy" id="61395"/>
    <lineage>
        <taxon>Eukaryota</taxon>
        <taxon>Fungi</taxon>
        <taxon>Fungi incertae sedis</taxon>
        <taxon>Zoopagomycota</taxon>
        <taxon>Kickxellomycotina</taxon>
        <taxon>Kickxellomycetes</taxon>
        <taxon>Kickxellales</taxon>
        <taxon>Kickxellaceae</taxon>
        <taxon>Linderina</taxon>
    </lineage>
</organism>
<dbReference type="RefSeq" id="XP_040746907.1">
    <property type="nucleotide sequence ID" value="XM_040885956.1"/>
</dbReference>
<dbReference type="PROSITE" id="PS50294">
    <property type="entry name" value="WD_REPEATS_REGION"/>
    <property type="match status" value="1"/>
</dbReference>